<feature type="compositionally biased region" description="Basic and acidic residues" evidence="1">
    <location>
        <begin position="75"/>
        <end position="84"/>
    </location>
</feature>
<accession>A0A9I9E3G9</accession>
<dbReference type="Gramene" id="MELO3C028111.2.1">
    <property type="protein sequence ID" value="MELO3C028111.2.1"/>
    <property type="gene ID" value="MELO3C028111.2"/>
</dbReference>
<sequence>MGSTVLRTLSLPATAAVAKRRWEAFDNGERTEWCGGVGRLKPRGDPKRRGAAADDGGRGRRRPHGRRWRNRRRCRNEEESDGGRRGNGWFGWRWRGGTEKKKKNFRGG</sequence>
<protein>
    <submittedName>
        <fullName evidence="2">Uncharacterized protein</fullName>
    </submittedName>
</protein>
<evidence type="ECO:0000313" key="2">
    <source>
        <dbReference type="EnsemblPlants" id="MELO3C028111.2.1"/>
    </source>
</evidence>
<dbReference type="AlphaFoldDB" id="A0A9I9E3G9"/>
<evidence type="ECO:0000256" key="1">
    <source>
        <dbReference type="SAM" id="MobiDB-lite"/>
    </source>
</evidence>
<feature type="region of interest" description="Disordered" evidence="1">
    <location>
        <begin position="36"/>
        <end position="108"/>
    </location>
</feature>
<feature type="compositionally biased region" description="Basic and acidic residues" evidence="1">
    <location>
        <begin position="42"/>
        <end position="58"/>
    </location>
</feature>
<proteinExistence type="predicted"/>
<organism evidence="2">
    <name type="scientific">Cucumis melo</name>
    <name type="common">Muskmelon</name>
    <dbReference type="NCBI Taxonomy" id="3656"/>
    <lineage>
        <taxon>Eukaryota</taxon>
        <taxon>Viridiplantae</taxon>
        <taxon>Streptophyta</taxon>
        <taxon>Embryophyta</taxon>
        <taxon>Tracheophyta</taxon>
        <taxon>Spermatophyta</taxon>
        <taxon>Magnoliopsida</taxon>
        <taxon>eudicotyledons</taxon>
        <taxon>Gunneridae</taxon>
        <taxon>Pentapetalae</taxon>
        <taxon>rosids</taxon>
        <taxon>fabids</taxon>
        <taxon>Cucurbitales</taxon>
        <taxon>Cucurbitaceae</taxon>
        <taxon>Benincaseae</taxon>
        <taxon>Cucumis</taxon>
    </lineage>
</organism>
<name>A0A9I9E3G9_CUCME</name>
<reference evidence="2" key="1">
    <citation type="submission" date="2023-03" db="UniProtKB">
        <authorList>
            <consortium name="EnsemblPlants"/>
        </authorList>
    </citation>
    <scope>IDENTIFICATION</scope>
</reference>
<feature type="compositionally biased region" description="Basic residues" evidence="1">
    <location>
        <begin position="59"/>
        <end position="74"/>
    </location>
</feature>
<dbReference type="EnsemblPlants" id="MELO3C028111.2.1">
    <property type="protein sequence ID" value="MELO3C028111.2.1"/>
    <property type="gene ID" value="MELO3C028111.2"/>
</dbReference>